<evidence type="ECO:0000256" key="8">
    <source>
        <dbReference type="ARBA" id="ARBA00022723"/>
    </source>
</evidence>
<evidence type="ECO:0000256" key="2">
    <source>
        <dbReference type="ARBA" id="ARBA00009819"/>
    </source>
</evidence>
<dbReference type="PIRSF" id="PIRSF006446">
    <property type="entry name" value="Cyt_quinol_oxidase_1"/>
    <property type="match status" value="1"/>
</dbReference>
<name>A0A9D1CFK8_AQUAO</name>
<evidence type="ECO:0000256" key="7">
    <source>
        <dbReference type="ARBA" id="ARBA00022692"/>
    </source>
</evidence>
<keyword evidence="9 13" id="KW-0249">Electron transport</keyword>
<feature type="transmembrane region" description="Helical" evidence="13">
    <location>
        <begin position="58"/>
        <end position="75"/>
    </location>
</feature>
<feature type="transmembrane region" description="Helical" evidence="13">
    <location>
        <begin position="491"/>
        <end position="513"/>
    </location>
</feature>
<dbReference type="PANTHER" id="PTHR30365:SF0">
    <property type="entry name" value="CYTOCHROME BD-I UBIQUINOL OXIDASE SUBUNIT 1"/>
    <property type="match status" value="1"/>
</dbReference>
<keyword evidence="10 13" id="KW-1133">Transmembrane helix</keyword>
<dbReference type="GO" id="GO:0020037">
    <property type="term" value="F:heme binding"/>
    <property type="evidence" value="ECO:0007669"/>
    <property type="project" value="TreeGrafter"/>
</dbReference>
<evidence type="ECO:0000256" key="4">
    <source>
        <dbReference type="ARBA" id="ARBA00022475"/>
    </source>
</evidence>
<evidence type="ECO:0000313" key="15">
    <source>
        <dbReference type="Proteomes" id="UP000606463"/>
    </source>
</evidence>
<gene>
    <name evidence="14" type="ORF">EYH37_04885</name>
</gene>
<evidence type="ECO:0000256" key="1">
    <source>
        <dbReference type="ARBA" id="ARBA00004429"/>
    </source>
</evidence>
<keyword evidence="12 13" id="KW-0472">Membrane</keyword>
<feature type="transmembrane region" description="Helical" evidence="13">
    <location>
        <begin position="228"/>
        <end position="250"/>
    </location>
</feature>
<reference evidence="14" key="1">
    <citation type="journal article" date="2020" name="ISME J.">
        <title>Gammaproteobacteria mediating utilization of methyl-, sulfur- and petroleum organic compounds in deep ocean hydrothermal plumes.</title>
        <authorList>
            <person name="Zhou Z."/>
            <person name="Liu Y."/>
            <person name="Pan J."/>
            <person name="Cron B.R."/>
            <person name="Toner B.M."/>
            <person name="Anantharaman K."/>
            <person name="Breier J.A."/>
            <person name="Dick G.J."/>
            <person name="Li M."/>
        </authorList>
    </citation>
    <scope>NUCLEOTIDE SEQUENCE</scope>
    <source>
        <strain evidence="14">SZUA-1501</strain>
    </source>
</reference>
<dbReference type="GO" id="GO:0019646">
    <property type="term" value="P:aerobic electron transport chain"/>
    <property type="evidence" value="ECO:0007669"/>
    <property type="project" value="InterPro"/>
</dbReference>
<keyword evidence="4 13" id="KW-1003">Cell membrane</keyword>
<keyword evidence="7 13" id="KW-0812">Transmembrane</keyword>
<dbReference type="Pfam" id="PF01654">
    <property type="entry name" value="Cyt_bd_oxida_I"/>
    <property type="match status" value="1"/>
</dbReference>
<dbReference type="GO" id="GO:0009055">
    <property type="term" value="F:electron transfer activity"/>
    <property type="evidence" value="ECO:0007669"/>
    <property type="project" value="UniProtKB-UniRule"/>
</dbReference>
<accession>A0A9D1CFK8</accession>
<evidence type="ECO:0000313" key="14">
    <source>
        <dbReference type="EMBL" id="HIP98679.1"/>
    </source>
</evidence>
<dbReference type="Proteomes" id="UP000606463">
    <property type="component" value="Unassembled WGS sequence"/>
</dbReference>
<comment type="similarity">
    <text evidence="2 13">Belongs to the cytochrome ubiquinol oxidase subunit 1 family.</text>
</comment>
<feature type="transmembrane region" description="Helical" evidence="13">
    <location>
        <begin position="132"/>
        <end position="150"/>
    </location>
</feature>
<dbReference type="GO" id="GO:0016682">
    <property type="term" value="F:oxidoreductase activity, acting on diphenols and related substances as donors, oxygen as acceptor"/>
    <property type="evidence" value="ECO:0007669"/>
    <property type="project" value="TreeGrafter"/>
</dbReference>
<evidence type="ECO:0000256" key="11">
    <source>
        <dbReference type="ARBA" id="ARBA00023004"/>
    </source>
</evidence>
<keyword evidence="6 13" id="KW-0349">Heme</keyword>
<evidence type="ECO:0000256" key="5">
    <source>
        <dbReference type="ARBA" id="ARBA00022519"/>
    </source>
</evidence>
<evidence type="ECO:0000256" key="3">
    <source>
        <dbReference type="ARBA" id="ARBA00022448"/>
    </source>
</evidence>
<comment type="caution">
    <text evidence="14">The sequence shown here is derived from an EMBL/GenBank/DDBJ whole genome shotgun (WGS) entry which is preliminary data.</text>
</comment>
<feature type="transmembrane region" description="Helical" evidence="13">
    <location>
        <begin position="192"/>
        <end position="216"/>
    </location>
</feature>
<dbReference type="InterPro" id="IPR002585">
    <property type="entry name" value="Cyt-d_ubiquinol_oxidase_su_1"/>
</dbReference>
<organism evidence="14 15">
    <name type="scientific">Aquifex aeolicus</name>
    <dbReference type="NCBI Taxonomy" id="63363"/>
    <lineage>
        <taxon>Bacteria</taxon>
        <taxon>Pseudomonadati</taxon>
        <taxon>Aquificota</taxon>
        <taxon>Aquificia</taxon>
        <taxon>Aquificales</taxon>
        <taxon>Aquificaceae</taxon>
        <taxon>Aquifex</taxon>
    </lineage>
</organism>
<keyword evidence="11 13" id="KW-0408">Iron</keyword>
<feature type="transmembrane region" description="Helical" evidence="13">
    <location>
        <begin position="95"/>
        <end position="120"/>
    </location>
</feature>
<dbReference type="GO" id="GO:0005886">
    <property type="term" value="C:plasma membrane"/>
    <property type="evidence" value="ECO:0007669"/>
    <property type="project" value="UniProtKB-SubCell"/>
</dbReference>
<evidence type="ECO:0000256" key="6">
    <source>
        <dbReference type="ARBA" id="ARBA00022617"/>
    </source>
</evidence>
<feature type="transmembrane region" description="Helical" evidence="13">
    <location>
        <begin position="363"/>
        <end position="388"/>
    </location>
</feature>
<feature type="transmembrane region" description="Helical" evidence="13">
    <location>
        <begin position="20"/>
        <end position="46"/>
    </location>
</feature>
<evidence type="ECO:0000256" key="12">
    <source>
        <dbReference type="ARBA" id="ARBA00023136"/>
    </source>
</evidence>
<evidence type="ECO:0000256" key="13">
    <source>
        <dbReference type="PIRNR" id="PIRNR006446"/>
    </source>
</evidence>
<dbReference type="GO" id="GO:0070069">
    <property type="term" value="C:cytochrome complex"/>
    <property type="evidence" value="ECO:0007669"/>
    <property type="project" value="UniProtKB-UniRule"/>
</dbReference>
<comment type="subcellular location">
    <subcellularLocation>
        <location evidence="1">Cell inner membrane</location>
        <topology evidence="1">Multi-pass membrane protein</topology>
    </subcellularLocation>
</comment>
<dbReference type="AlphaFoldDB" id="A0A9D1CFK8"/>
<feature type="transmembrane region" description="Helical" evidence="13">
    <location>
        <begin position="400"/>
        <end position="422"/>
    </location>
</feature>
<dbReference type="EMBL" id="DQVE01000050">
    <property type="protein sequence ID" value="HIP98679.1"/>
    <property type="molecule type" value="Genomic_DNA"/>
</dbReference>
<keyword evidence="8 13" id="KW-0479">Metal-binding</keyword>
<evidence type="ECO:0000256" key="10">
    <source>
        <dbReference type="ARBA" id="ARBA00022989"/>
    </source>
</evidence>
<sequence length="532" mass="59340">MAAELELVASLSRLQFATTAYFHFLFVPLTLGLSLFIAILMTVHLVTGKQIYREMARFWTKLFAINFAMGVATGITHEFEFGTNWAVYSRYVGDIFGAPLAIEALFAFFLESSFIGMLVFGWNRVSDVVMTLVAWAVAFGTNLSALWILLANGWMQHPGGAILKAGTWVGGIRAELYDFSQVTFSPVSDVKFMHTMTAGMIVAAMFVLGISAYHLLRKQHVEFFKRSALAAAIFGMIASVSEIVIGDIHAHEVAKTQPSKLAAMEAIVDSEKGAPILLAAWVTKNEQGQYEYAFEIPLPIPGLLSFLAYHSFNAEVPGLNDVQKAMEENFTKAMKEYPELAQVIENNVKLNGEWPEFNPPVNVVYWTFHLMVYLAFLFVFIFTAAFYYAKKGILQEKTWLLKLALYSIPLPYIASLLGWATAEVGRQPWVVYPLTEVKHDANGNIVWGELFKNIPAMIEKGGQVIQTEVPGAFMGLTTYKAVTPTLTVVEVVITFLGFLVIFTVLSVLDWWLIAKYAKKGPEMAQEKPQEAY</sequence>
<evidence type="ECO:0000256" key="9">
    <source>
        <dbReference type="ARBA" id="ARBA00022982"/>
    </source>
</evidence>
<keyword evidence="5" id="KW-0997">Cell inner membrane</keyword>
<proteinExistence type="inferred from homology"/>
<dbReference type="PANTHER" id="PTHR30365">
    <property type="entry name" value="CYTOCHROME D UBIQUINOL OXIDASE"/>
    <property type="match status" value="1"/>
</dbReference>
<protein>
    <submittedName>
        <fullName evidence="14">Cytochrome ubiquinol oxidase subunit I</fullName>
    </submittedName>
</protein>
<dbReference type="GO" id="GO:0046872">
    <property type="term" value="F:metal ion binding"/>
    <property type="evidence" value="ECO:0007669"/>
    <property type="project" value="UniProtKB-UniRule"/>
</dbReference>
<keyword evidence="3 13" id="KW-0813">Transport</keyword>